<feature type="transmembrane region" description="Helical" evidence="2">
    <location>
        <begin position="44"/>
        <end position="69"/>
    </location>
</feature>
<feature type="transmembrane region" description="Helical" evidence="2">
    <location>
        <begin position="12"/>
        <end position="32"/>
    </location>
</feature>
<feature type="transmembrane region" description="Helical" evidence="2">
    <location>
        <begin position="289"/>
        <end position="307"/>
    </location>
</feature>
<evidence type="ECO:0000256" key="2">
    <source>
        <dbReference type="SAM" id="Phobius"/>
    </source>
</evidence>
<evidence type="ECO:0000256" key="1">
    <source>
        <dbReference type="SAM" id="MobiDB-lite"/>
    </source>
</evidence>
<reference evidence="4" key="1">
    <citation type="submission" date="2022-11" db="UniProtKB">
        <authorList>
            <consortium name="WormBaseParasite"/>
        </authorList>
    </citation>
    <scope>IDENTIFICATION</scope>
</reference>
<feature type="transmembrane region" description="Helical" evidence="2">
    <location>
        <begin position="130"/>
        <end position="150"/>
    </location>
</feature>
<dbReference type="WBParaSite" id="Minc3s01623g25167">
    <property type="protein sequence ID" value="Minc3s01623g25167"/>
    <property type="gene ID" value="Minc3s01623g25167"/>
</dbReference>
<accession>A0A914MCB7</accession>
<keyword evidence="2" id="KW-1133">Transmembrane helix</keyword>
<organism evidence="3 4">
    <name type="scientific">Meloidogyne incognita</name>
    <name type="common">Southern root-knot nematode worm</name>
    <name type="synonym">Oxyuris incognita</name>
    <dbReference type="NCBI Taxonomy" id="6306"/>
    <lineage>
        <taxon>Eukaryota</taxon>
        <taxon>Metazoa</taxon>
        <taxon>Ecdysozoa</taxon>
        <taxon>Nematoda</taxon>
        <taxon>Chromadorea</taxon>
        <taxon>Rhabditida</taxon>
        <taxon>Tylenchina</taxon>
        <taxon>Tylenchomorpha</taxon>
        <taxon>Tylenchoidea</taxon>
        <taxon>Meloidogynidae</taxon>
        <taxon>Meloidogyninae</taxon>
        <taxon>Meloidogyne</taxon>
        <taxon>Meloidogyne incognita group</taxon>
    </lineage>
</organism>
<dbReference type="SUPFAM" id="SSF81321">
    <property type="entry name" value="Family A G protein-coupled receptor-like"/>
    <property type="match status" value="1"/>
</dbReference>
<keyword evidence="2" id="KW-0812">Transmembrane</keyword>
<dbReference type="Gene3D" id="1.20.1070.10">
    <property type="entry name" value="Rhodopsin 7-helix transmembrane proteins"/>
    <property type="match status" value="1"/>
</dbReference>
<dbReference type="Pfam" id="PF10317">
    <property type="entry name" value="7TM_GPCR_Srd"/>
    <property type="match status" value="1"/>
</dbReference>
<feature type="transmembrane region" description="Helical" evidence="2">
    <location>
        <begin position="89"/>
        <end position="118"/>
    </location>
</feature>
<dbReference type="Proteomes" id="UP000887563">
    <property type="component" value="Unplaced"/>
</dbReference>
<feature type="transmembrane region" description="Helical" evidence="2">
    <location>
        <begin position="193"/>
        <end position="216"/>
    </location>
</feature>
<keyword evidence="3" id="KW-1185">Reference proteome</keyword>
<dbReference type="AlphaFoldDB" id="A0A914MCB7"/>
<feature type="transmembrane region" description="Helical" evidence="2">
    <location>
        <begin position="246"/>
        <end position="269"/>
    </location>
</feature>
<name>A0A914MCB7_MELIC</name>
<evidence type="ECO:0000313" key="4">
    <source>
        <dbReference type="WBParaSite" id="Minc3s01623g25167"/>
    </source>
</evidence>
<sequence>MISTLLLAHHINSLFCLFIGVSLNILLIWLIFKQTPKEKQIYSQILLQTCIADILLLIMGELVQPVFFVQNGIAKDIMIGQLSFLPNPFYHFVFIVWFIIFYFSLIGLGIQFIYRYLILCKDVHITSKNYFWMLFAAFVFQLPVAILLSISTYPSVENEFLEDGKVTSILGAGPSQNGKWSVALNMDLENPIALSWVVLFLLYNSALYLIIFYCAAKIRKAITEQMAHMEISKRSGELNGQITRTLLIQAILPAFPLLISSLAVISIFFSSDLMGTIFLTLQLFVTLPLNWAPMLNPFVSLMVVKHYRRCIILLFRRFLFGEKKSLMQDEKTKVKIINVAMANRMIKSWHGSEKKNNNNHPLTAPPRLNKN</sequence>
<dbReference type="InterPro" id="IPR019421">
    <property type="entry name" value="7TM_GPCR_serpentine_rcpt_Srd"/>
</dbReference>
<dbReference type="PANTHER" id="PTHR22943:SF248">
    <property type="entry name" value="SEVEN TM RECEPTOR"/>
    <property type="match status" value="1"/>
</dbReference>
<evidence type="ECO:0000313" key="3">
    <source>
        <dbReference type="Proteomes" id="UP000887563"/>
    </source>
</evidence>
<feature type="region of interest" description="Disordered" evidence="1">
    <location>
        <begin position="351"/>
        <end position="371"/>
    </location>
</feature>
<dbReference type="PANTHER" id="PTHR22943">
    <property type="entry name" value="7-TRANSMEMBRANE DOMAIN RECEPTOR C.ELEGANS"/>
    <property type="match status" value="1"/>
</dbReference>
<proteinExistence type="predicted"/>
<protein>
    <submittedName>
        <fullName evidence="4">Uncharacterized protein</fullName>
    </submittedName>
</protein>
<keyword evidence="2" id="KW-0472">Membrane</keyword>